<proteinExistence type="predicted"/>
<keyword evidence="1" id="KW-0472">Membrane</keyword>
<keyword evidence="1" id="KW-0812">Transmembrane</keyword>
<feature type="transmembrane region" description="Helical" evidence="1">
    <location>
        <begin position="21"/>
        <end position="51"/>
    </location>
</feature>
<dbReference type="EMBL" id="UZAF01004464">
    <property type="protein sequence ID" value="VDO14025.1"/>
    <property type="molecule type" value="Genomic_DNA"/>
</dbReference>
<reference evidence="4" key="1">
    <citation type="submission" date="2017-02" db="UniProtKB">
        <authorList>
            <consortium name="WormBaseParasite"/>
        </authorList>
    </citation>
    <scope>IDENTIFICATION</scope>
</reference>
<name>A0A0N4VYD4_HAEPC</name>
<evidence type="ECO:0000313" key="4">
    <source>
        <dbReference type="WBParaSite" id="HPLM_0000230501-mRNA-1"/>
    </source>
</evidence>
<organism evidence="4">
    <name type="scientific">Haemonchus placei</name>
    <name type="common">Barber's pole worm</name>
    <dbReference type="NCBI Taxonomy" id="6290"/>
    <lineage>
        <taxon>Eukaryota</taxon>
        <taxon>Metazoa</taxon>
        <taxon>Ecdysozoa</taxon>
        <taxon>Nematoda</taxon>
        <taxon>Chromadorea</taxon>
        <taxon>Rhabditida</taxon>
        <taxon>Rhabditina</taxon>
        <taxon>Rhabditomorpha</taxon>
        <taxon>Strongyloidea</taxon>
        <taxon>Trichostrongylidae</taxon>
        <taxon>Haemonchus</taxon>
    </lineage>
</organism>
<evidence type="ECO:0000313" key="2">
    <source>
        <dbReference type="EMBL" id="VDO14025.1"/>
    </source>
</evidence>
<gene>
    <name evidence="2" type="ORF">HPLM_LOCUS2302</name>
</gene>
<dbReference type="OrthoDB" id="6581954at2759"/>
<protein>
    <submittedName>
        <fullName evidence="4">G_PROTEIN_RECEP_F1_2 domain-containing protein</fullName>
    </submittedName>
</protein>
<evidence type="ECO:0000313" key="3">
    <source>
        <dbReference type="Proteomes" id="UP000268014"/>
    </source>
</evidence>
<dbReference type="Proteomes" id="UP000268014">
    <property type="component" value="Unassembled WGS sequence"/>
</dbReference>
<feature type="transmembrane region" description="Helical" evidence="1">
    <location>
        <begin position="71"/>
        <end position="93"/>
    </location>
</feature>
<evidence type="ECO:0000256" key="1">
    <source>
        <dbReference type="SAM" id="Phobius"/>
    </source>
</evidence>
<sequence length="130" mass="14696">MIRVPMKSNAKWAHLRLQEKLLRLFGPCGAFIRLSWALICPCFLVTLMFTHVINYKLPLFFGCHVPIASEYLAWTLVNAPISAVFIGAILATVKIRKSGKLSGREESMECETEHRRVAKPKIVFSLTPPI</sequence>
<dbReference type="WBParaSite" id="HPLM_0000230501-mRNA-1">
    <property type="protein sequence ID" value="HPLM_0000230501-mRNA-1"/>
    <property type="gene ID" value="HPLM_0000230501"/>
</dbReference>
<keyword evidence="1" id="KW-1133">Transmembrane helix</keyword>
<keyword evidence="3" id="KW-1185">Reference proteome</keyword>
<reference evidence="2 3" key="2">
    <citation type="submission" date="2018-11" db="EMBL/GenBank/DDBJ databases">
        <authorList>
            <consortium name="Pathogen Informatics"/>
        </authorList>
    </citation>
    <scope>NUCLEOTIDE SEQUENCE [LARGE SCALE GENOMIC DNA]</scope>
    <source>
        <strain evidence="2 3">MHpl1</strain>
    </source>
</reference>
<dbReference type="AlphaFoldDB" id="A0A0N4VYD4"/>
<accession>A0A0N4VYD4</accession>